<protein>
    <submittedName>
        <fullName evidence="2">NYN domain-containing protein</fullName>
    </submittedName>
</protein>
<dbReference type="AlphaFoldDB" id="A0A401G259"/>
<dbReference type="InterPro" id="IPR047140">
    <property type="entry name" value="LabA"/>
</dbReference>
<dbReference type="Pfam" id="PF01936">
    <property type="entry name" value="NYN"/>
    <property type="match status" value="1"/>
</dbReference>
<dbReference type="Gene3D" id="3.40.50.1010">
    <property type="entry name" value="5'-nuclease"/>
    <property type="match status" value="1"/>
</dbReference>
<name>A0A401G259_9BACT</name>
<feature type="domain" description="NYN" evidence="1">
    <location>
        <begin position="8"/>
        <end position="163"/>
    </location>
</feature>
<dbReference type="OrthoDB" id="9794137at2"/>
<dbReference type="Proteomes" id="UP000288096">
    <property type="component" value="Unassembled WGS sequence"/>
</dbReference>
<dbReference type="PANTHER" id="PTHR35458">
    <property type="entry name" value="SLR0755 PROTEIN"/>
    <property type="match status" value="1"/>
</dbReference>
<dbReference type="EMBL" id="BEXT01000001">
    <property type="protein sequence ID" value="GBC63294.1"/>
    <property type="molecule type" value="Genomic_DNA"/>
</dbReference>
<dbReference type="GO" id="GO:0004540">
    <property type="term" value="F:RNA nuclease activity"/>
    <property type="evidence" value="ECO:0007669"/>
    <property type="project" value="InterPro"/>
</dbReference>
<accession>A0A401G259</accession>
<evidence type="ECO:0000313" key="3">
    <source>
        <dbReference type="Proteomes" id="UP000288096"/>
    </source>
</evidence>
<dbReference type="CDD" id="cd10911">
    <property type="entry name" value="PIN_LabA"/>
    <property type="match status" value="1"/>
</dbReference>
<comment type="caution">
    <text evidence="2">The sequence shown here is derived from an EMBL/GenBank/DDBJ whole genome shotgun (WGS) entry which is preliminary data.</text>
</comment>
<gene>
    <name evidence="2" type="ORF">DENIS_4288</name>
</gene>
<proteinExistence type="predicted"/>
<dbReference type="RefSeq" id="WP_124330380.1">
    <property type="nucleotide sequence ID" value="NZ_BEXT01000001.1"/>
</dbReference>
<reference evidence="3" key="1">
    <citation type="submission" date="2017-11" db="EMBL/GenBank/DDBJ databases">
        <authorList>
            <person name="Watanabe M."/>
            <person name="Kojima H."/>
        </authorList>
    </citation>
    <scope>NUCLEOTIDE SEQUENCE [LARGE SCALE GENOMIC DNA]</scope>
    <source>
        <strain evidence="3">Tokyo 01</strain>
    </source>
</reference>
<evidence type="ECO:0000313" key="2">
    <source>
        <dbReference type="EMBL" id="GBC63294.1"/>
    </source>
</evidence>
<evidence type="ECO:0000259" key="1">
    <source>
        <dbReference type="Pfam" id="PF01936"/>
    </source>
</evidence>
<dbReference type="InterPro" id="IPR021139">
    <property type="entry name" value="NYN"/>
</dbReference>
<reference evidence="3" key="2">
    <citation type="submission" date="2019-01" db="EMBL/GenBank/DDBJ databases">
        <title>Genome sequence of Desulfonema ishimotonii strain Tokyo 01.</title>
        <authorList>
            <person name="Fukui M."/>
        </authorList>
    </citation>
    <scope>NUCLEOTIDE SEQUENCE [LARGE SCALE GENOMIC DNA]</scope>
    <source>
        <strain evidence="3">Tokyo 01</strain>
    </source>
</reference>
<sequence>MTTSSRLKIGVYVDVANLAMNGGFGMRYEVLRSFACRGGAEPIRLNAYVSYDNERARHDYEYRDGQHRFHSVLRDMGYKVIQKTVKWYTDDRGSQFGKANVDLELAIDALLQSENLDRVLLATGDGDFVQVVRALQNRGCRVEVVAFDNVSGDLRQEADLYISGYLIPNLLPITRADMAKTWGGVGSFARGICYAHDKDYGFLRYLNSFDSDLWKTDARDPDSPYSTIFFHDSELPHDIDSNSLPSRNIIFEFQIQENDQGKHRAVAINCIRTRT</sequence>
<dbReference type="PANTHER" id="PTHR35458:SF8">
    <property type="entry name" value="SLR0650 PROTEIN"/>
    <property type="match status" value="1"/>
</dbReference>
<keyword evidence="3" id="KW-1185">Reference proteome</keyword>
<organism evidence="2 3">
    <name type="scientific">Desulfonema ishimotonii</name>
    <dbReference type="NCBI Taxonomy" id="45657"/>
    <lineage>
        <taxon>Bacteria</taxon>
        <taxon>Pseudomonadati</taxon>
        <taxon>Thermodesulfobacteriota</taxon>
        <taxon>Desulfobacteria</taxon>
        <taxon>Desulfobacterales</taxon>
        <taxon>Desulfococcaceae</taxon>
        <taxon>Desulfonema</taxon>
    </lineage>
</organism>